<protein>
    <submittedName>
        <fullName evidence="3">CoB--CoM heterodisulfide reductase</fullName>
        <ecNumber evidence="3">1.8.98.1</ecNumber>
    </submittedName>
</protein>
<evidence type="ECO:0000313" key="3">
    <source>
        <dbReference type="EMBL" id="ADK84153.1"/>
    </source>
</evidence>
<name>E1QF17_DESB2</name>
<feature type="domain" description="Cysteine-rich" evidence="2">
    <location>
        <begin position="145"/>
        <end position="235"/>
    </location>
</feature>
<dbReference type="EC" id="1.8.98.1" evidence="3"/>
<evidence type="ECO:0000259" key="2">
    <source>
        <dbReference type="Pfam" id="PF02754"/>
    </source>
</evidence>
<feature type="domain" description="Cysteine-rich" evidence="2">
    <location>
        <begin position="4"/>
        <end position="83"/>
    </location>
</feature>
<dbReference type="PANTHER" id="PTHR42947:SF1">
    <property type="entry name" value="COB--COM HETERODISULFIDE REDUCTASE SUBUNIT B 1"/>
    <property type="match status" value="1"/>
</dbReference>
<dbReference type="eggNOG" id="COG2048">
    <property type="taxonomic scope" value="Bacteria"/>
</dbReference>
<keyword evidence="4" id="KW-1185">Reference proteome</keyword>
<sequence>MQFAWFRGCKIPFYMSHYETASRAVLDKMGVGLVDMEFGCCGYPVRNQDAVAHLVSAARNLAMAEQAGLDLLTPCKCCFGSFKHAIHALAEDQGLLAKVNGVLAGEGLRYQGKANVRHILQVLHDEVGLKALKDKITRRFGGLKVAVHYGCHALRPSAVTQFDDPFGPKLFDELVELTGAKSVAWGRKLDCCGAPLWEKNDDLSRKIAKMKIDSGHQAGAAIICSACTYCQIQFDTIQAQMLQDDKELDALPSLLYPQLLGLALGLPEDKLGLQANAVAGAWVANHME</sequence>
<reference evidence="3 4" key="1">
    <citation type="journal article" date="2010" name="Stand. Genomic Sci.">
        <title>Complete genome sequence of Desulfarculus baarsii type strain (2st14).</title>
        <authorList>
            <person name="Sun H."/>
            <person name="Spring S."/>
            <person name="Lapidus A."/>
            <person name="Davenport K."/>
            <person name="Del Rio T.G."/>
            <person name="Tice H."/>
            <person name="Nolan M."/>
            <person name="Copeland A."/>
            <person name="Cheng J.F."/>
            <person name="Lucas S."/>
            <person name="Tapia R."/>
            <person name="Goodwin L."/>
            <person name="Pitluck S."/>
            <person name="Ivanova N."/>
            <person name="Pagani I."/>
            <person name="Mavromatis K."/>
            <person name="Ovchinnikova G."/>
            <person name="Pati A."/>
            <person name="Chen A."/>
            <person name="Palaniappan K."/>
            <person name="Hauser L."/>
            <person name="Chang Y.J."/>
            <person name="Jeffries C.D."/>
            <person name="Detter J.C."/>
            <person name="Han C."/>
            <person name="Rohde M."/>
            <person name="Brambilla E."/>
            <person name="Goker M."/>
            <person name="Woyke T."/>
            <person name="Bristow J."/>
            <person name="Eisen J.A."/>
            <person name="Markowitz V."/>
            <person name="Hugenholtz P."/>
            <person name="Kyrpides N.C."/>
            <person name="Klenk H.P."/>
            <person name="Land M."/>
        </authorList>
    </citation>
    <scope>NUCLEOTIDE SEQUENCE [LARGE SCALE GENOMIC DNA]</scope>
    <source>
        <strain evidence="4">ATCC 33931 / DSM 2075 / LMG 7858 / VKM B-1802 / 2st14</strain>
    </source>
</reference>
<dbReference type="KEGG" id="dbr:Deba_0781"/>
<dbReference type="STRING" id="644282.Deba_0781"/>
<dbReference type="Gene3D" id="1.20.1050.140">
    <property type="match status" value="1"/>
</dbReference>
<proteinExistence type="predicted"/>
<dbReference type="Pfam" id="PF02754">
    <property type="entry name" value="CCG"/>
    <property type="match status" value="2"/>
</dbReference>
<dbReference type="OrthoDB" id="9777685at2"/>
<dbReference type="PANTHER" id="PTHR42947">
    <property type="entry name" value="COB--COM HETERODISULFIDE REDUCTASE SUBUNIT B 1"/>
    <property type="match status" value="1"/>
</dbReference>
<gene>
    <name evidence="3" type="ordered locus">Deba_0781</name>
</gene>
<dbReference type="AlphaFoldDB" id="E1QF17"/>
<dbReference type="EMBL" id="CP002085">
    <property type="protein sequence ID" value="ADK84153.1"/>
    <property type="molecule type" value="Genomic_DNA"/>
</dbReference>
<dbReference type="InterPro" id="IPR051278">
    <property type="entry name" value="HdrB/HdrD_reductase"/>
</dbReference>
<accession>E1QF17</accession>
<dbReference type="HOGENOM" id="CLU_052147_1_0_7"/>
<evidence type="ECO:0000313" key="4">
    <source>
        <dbReference type="Proteomes" id="UP000009047"/>
    </source>
</evidence>
<evidence type="ECO:0000256" key="1">
    <source>
        <dbReference type="ARBA" id="ARBA00023002"/>
    </source>
</evidence>
<organism evidence="3 4">
    <name type="scientific">Desulfarculus baarsii (strain ATCC 33931 / DSM 2075 / LMG 7858 / VKM B-1802 / 2st14)</name>
    <dbReference type="NCBI Taxonomy" id="644282"/>
    <lineage>
        <taxon>Bacteria</taxon>
        <taxon>Pseudomonadati</taxon>
        <taxon>Thermodesulfobacteriota</taxon>
        <taxon>Desulfarculia</taxon>
        <taxon>Desulfarculales</taxon>
        <taxon>Desulfarculaceae</taxon>
        <taxon>Desulfarculus</taxon>
    </lineage>
</organism>
<keyword evidence="1 3" id="KW-0560">Oxidoreductase</keyword>
<dbReference type="Proteomes" id="UP000009047">
    <property type="component" value="Chromosome"/>
</dbReference>
<dbReference type="InterPro" id="IPR004017">
    <property type="entry name" value="Cys_rich_dom"/>
</dbReference>
<dbReference type="GO" id="GO:0051912">
    <property type="term" value="F:CoB--CoM heterodisulfide reductase activity"/>
    <property type="evidence" value="ECO:0007669"/>
    <property type="project" value="UniProtKB-EC"/>
</dbReference>
<dbReference type="RefSeq" id="WP_013257608.1">
    <property type="nucleotide sequence ID" value="NC_014365.1"/>
</dbReference>